<organism evidence="1 2">
    <name type="scientific">Thermoproteus sp. AZ2</name>
    <dbReference type="NCBI Taxonomy" id="1609232"/>
    <lineage>
        <taxon>Archaea</taxon>
        <taxon>Thermoproteota</taxon>
        <taxon>Thermoprotei</taxon>
        <taxon>Thermoproteales</taxon>
        <taxon>Thermoproteaceae</taxon>
        <taxon>Thermoproteus</taxon>
    </lineage>
</organism>
<protein>
    <submittedName>
        <fullName evidence="1">Rab family GTPase</fullName>
    </submittedName>
</protein>
<dbReference type="Proteomes" id="UP000033636">
    <property type="component" value="Unassembled WGS sequence"/>
</dbReference>
<evidence type="ECO:0000313" key="2">
    <source>
        <dbReference type="Proteomes" id="UP000033636"/>
    </source>
</evidence>
<sequence length="161" mass="18177">MKRAVWAVLGVGGVGKTTYIYRLLGLSLRPRVTLRPGIYRYYYGDYEMDVIDVPGQLAREVAVNFSRMWSFYVDLMVYMYDVTDPPSLHAIADIHSALMDRGVKPFKRCILVGNKRDLAESVGTLVEGDEIARAVNADKIYYLSALKDPPSDLIKPIIENL</sequence>
<accession>A0ACC6V076</accession>
<name>A0ACC6V076_9CREN</name>
<gene>
    <name evidence="1" type="ORF">TU35_002080</name>
</gene>
<evidence type="ECO:0000313" key="1">
    <source>
        <dbReference type="EMBL" id="MFB6490030.1"/>
    </source>
</evidence>
<comment type="caution">
    <text evidence="1">The sequence shown here is derived from an EMBL/GenBank/DDBJ whole genome shotgun (WGS) entry which is preliminary data.</text>
</comment>
<reference evidence="1" key="1">
    <citation type="submission" date="2024-07" db="EMBL/GenBank/DDBJ databases">
        <title>Metagenome and Metagenome-Assembled Genomes of Archaea from a hot spring from the geothermal field of Los Azufres, Mexico.</title>
        <authorList>
            <person name="Marin-Paredes R."/>
            <person name="Martinez-Romero E."/>
            <person name="Servin-Garciduenas L.E."/>
        </authorList>
    </citation>
    <scope>NUCLEOTIDE SEQUENCE</scope>
</reference>
<dbReference type="EMBL" id="JZWT02000004">
    <property type="protein sequence ID" value="MFB6490030.1"/>
    <property type="molecule type" value="Genomic_DNA"/>
</dbReference>
<proteinExistence type="predicted"/>